<sequence>MASNLDHDYGQERFVGGRDEHDYGQERIAGGRDERGSHQRTTTGKKDEEATGSTLCTSAPPRLKPRSIWTVAERPPLEVIGILKERGPGGRVEAALQRETVDERRAEGDMRRPFEEDDDEDDEDEL</sequence>
<evidence type="ECO:0000256" key="1">
    <source>
        <dbReference type="SAM" id="MobiDB-lite"/>
    </source>
</evidence>
<gene>
    <name evidence="2" type="ORF">CTOB1V02_LOCUS4527</name>
</gene>
<reference evidence="2" key="1">
    <citation type="submission" date="2020-11" db="EMBL/GenBank/DDBJ databases">
        <authorList>
            <person name="Tran Van P."/>
        </authorList>
    </citation>
    <scope>NUCLEOTIDE SEQUENCE</scope>
</reference>
<dbReference type="AlphaFoldDB" id="A0A7R8W7X7"/>
<dbReference type="EMBL" id="OB660875">
    <property type="protein sequence ID" value="CAD7226610.1"/>
    <property type="molecule type" value="Genomic_DNA"/>
</dbReference>
<accession>A0A7R8W7X7</accession>
<feature type="region of interest" description="Disordered" evidence="1">
    <location>
        <begin position="99"/>
        <end position="126"/>
    </location>
</feature>
<protein>
    <submittedName>
        <fullName evidence="2">Uncharacterized protein</fullName>
    </submittedName>
</protein>
<feature type="compositionally biased region" description="Basic and acidic residues" evidence="1">
    <location>
        <begin position="99"/>
        <end position="114"/>
    </location>
</feature>
<name>A0A7R8W7X7_9CRUS</name>
<feature type="compositionally biased region" description="Acidic residues" evidence="1">
    <location>
        <begin position="115"/>
        <end position="126"/>
    </location>
</feature>
<evidence type="ECO:0000313" key="2">
    <source>
        <dbReference type="EMBL" id="CAD7226610.1"/>
    </source>
</evidence>
<organism evidence="2">
    <name type="scientific">Cyprideis torosa</name>
    <dbReference type="NCBI Taxonomy" id="163714"/>
    <lineage>
        <taxon>Eukaryota</taxon>
        <taxon>Metazoa</taxon>
        <taxon>Ecdysozoa</taxon>
        <taxon>Arthropoda</taxon>
        <taxon>Crustacea</taxon>
        <taxon>Oligostraca</taxon>
        <taxon>Ostracoda</taxon>
        <taxon>Podocopa</taxon>
        <taxon>Podocopida</taxon>
        <taxon>Cytherocopina</taxon>
        <taxon>Cytheroidea</taxon>
        <taxon>Cytherideidae</taxon>
        <taxon>Cyprideis</taxon>
    </lineage>
</organism>
<proteinExistence type="predicted"/>
<feature type="region of interest" description="Disordered" evidence="1">
    <location>
        <begin position="1"/>
        <end position="62"/>
    </location>
</feature>
<feature type="compositionally biased region" description="Basic and acidic residues" evidence="1">
    <location>
        <begin position="1"/>
        <end position="37"/>
    </location>
</feature>